<dbReference type="PROSITE" id="PS51257">
    <property type="entry name" value="PROKAR_LIPOPROTEIN"/>
    <property type="match status" value="1"/>
</dbReference>
<protein>
    <recommendedName>
        <fullName evidence="3">Lipoprotein</fullName>
    </recommendedName>
</protein>
<reference evidence="2" key="1">
    <citation type="submission" date="2017-06" db="EMBL/GenBank/DDBJ databases">
        <title>FDA dAtabase for Regulatory Grade micrObial Sequences (FDA-ARGOS): Supporting development and validation of Infectious Disease Dx tests.</title>
        <authorList>
            <person name="Minogue T."/>
            <person name="Wolcott M."/>
            <person name="Wasieloski L."/>
            <person name="Aguilar W."/>
            <person name="Moore D."/>
            <person name="Tallon L."/>
            <person name="Sadzewicz L."/>
            <person name="Sengamalay N."/>
            <person name="Ott S."/>
            <person name="Godinez A."/>
            <person name="Nagaraj S."/>
            <person name="Nadendla S."/>
            <person name="Geyer C."/>
            <person name="Sichtig H."/>
        </authorList>
    </citation>
    <scope>NUCLEOTIDE SEQUENCE [LARGE SCALE GENOMIC DNA]</scope>
    <source>
        <strain evidence="2">FDAARGOS_289</strain>
    </source>
</reference>
<accession>A0A1Z3U876</accession>
<dbReference type="RefSeq" id="WP_088582553.1">
    <property type="nucleotide sequence ID" value="NZ_CP022048.2"/>
</dbReference>
<evidence type="ECO:0008006" key="3">
    <source>
        <dbReference type="Google" id="ProtNLM"/>
    </source>
</evidence>
<evidence type="ECO:0000313" key="1">
    <source>
        <dbReference type="EMBL" id="ASE39360.1"/>
    </source>
</evidence>
<dbReference type="AlphaFoldDB" id="A0A1Z3U876"/>
<dbReference type="Proteomes" id="UP000197050">
    <property type="component" value="Chromosome"/>
</dbReference>
<sequence length="96" mass="9934">MSRVATVLVCLLVASCARPPIPEPIVRTVEVAVPIATPCRVSVGPAPAYADSAEALRQAGDIFEAMKLRAAGRAQRQAREAVLQAALDGCAGEVPP</sequence>
<organism evidence="1 2">
    <name type="scientific">Brevundimonas vesicularis</name>
    <name type="common">Pseudomonas vesicularis</name>
    <dbReference type="NCBI Taxonomy" id="41276"/>
    <lineage>
        <taxon>Bacteria</taxon>
        <taxon>Pseudomonadati</taxon>
        <taxon>Pseudomonadota</taxon>
        <taxon>Alphaproteobacteria</taxon>
        <taxon>Caulobacterales</taxon>
        <taxon>Caulobacteraceae</taxon>
        <taxon>Brevundimonas</taxon>
    </lineage>
</organism>
<gene>
    <name evidence="1" type="ORF">CEP68_07505</name>
</gene>
<dbReference type="GeneID" id="34013681"/>
<name>A0A1Z3U876_BREVE</name>
<dbReference type="EMBL" id="CP022048">
    <property type="protein sequence ID" value="ASE39360.1"/>
    <property type="molecule type" value="Genomic_DNA"/>
</dbReference>
<proteinExistence type="predicted"/>
<evidence type="ECO:0000313" key="2">
    <source>
        <dbReference type="Proteomes" id="UP000197050"/>
    </source>
</evidence>
<dbReference type="KEGG" id="bvc:CEP68_07505"/>